<name>A0A392TV70_9FABA</name>
<sequence>GSYVGSLAKGVEVRALQMKLWIAGLQSVRAVTMGGGLILLHRCSGWKMAVVWWVTTYMWRTNFGKVKWVPLVLPAVRAR</sequence>
<reference evidence="1 2" key="1">
    <citation type="journal article" date="2018" name="Front. Plant Sci.">
        <title>Red Clover (Trifolium pratense) and Zigzag Clover (T. medium) - A Picture of Genomic Similarities and Differences.</title>
        <authorList>
            <person name="Dluhosova J."/>
            <person name="Istvanek J."/>
            <person name="Nedelnik J."/>
            <person name="Repkova J."/>
        </authorList>
    </citation>
    <scope>NUCLEOTIDE SEQUENCE [LARGE SCALE GENOMIC DNA]</scope>
    <source>
        <strain evidence="2">cv. 10/8</strain>
        <tissue evidence="1">Leaf</tissue>
    </source>
</reference>
<evidence type="ECO:0000313" key="2">
    <source>
        <dbReference type="Proteomes" id="UP000265520"/>
    </source>
</evidence>
<accession>A0A392TV70</accession>
<organism evidence="1 2">
    <name type="scientific">Trifolium medium</name>
    <dbReference type="NCBI Taxonomy" id="97028"/>
    <lineage>
        <taxon>Eukaryota</taxon>
        <taxon>Viridiplantae</taxon>
        <taxon>Streptophyta</taxon>
        <taxon>Embryophyta</taxon>
        <taxon>Tracheophyta</taxon>
        <taxon>Spermatophyta</taxon>
        <taxon>Magnoliopsida</taxon>
        <taxon>eudicotyledons</taxon>
        <taxon>Gunneridae</taxon>
        <taxon>Pentapetalae</taxon>
        <taxon>rosids</taxon>
        <taxon>fabids</taxon>
        <taxon>Fabales</taxon>
        <taxon>Fabaceae</taxon>
        <taxon>Papilionoideae</taxon>
        <taxon>50 kb inversion clade</taxon>
        <taxon>NPAAA clade</taxon>
        <taxon>Hologalegina</taxon>
        <taxon>IRL clade</taxon>
        <taxon>Trifolieae</taxon>
        <taxon>Trifolium</taxon>
    </lineage>
</organism>
<keyword evidence="2" id="KW-1185">Reference proteome</keyword>
<dbReference type="Proteomes" id="UP000265520">
    <property type="component" value="Unassembled WGS sequence"/>
</dbReference>
<dbReference type="EMBL" id="LXQA010667265">
    <property type="protein sequence ID" value="MCI64982.1"/>
    <property type="molecule type" value="Genomic_DNA"/>
</dbReference>
<comment type="caution">
    <text evidence="1">The sequence shown here is derived from an EMBL/GenBank/DDBJ whole genome shotgun (WGS) entry which is preliminary data.</text>
</comment>
<evidence type="ECO:0000313" key="1">
    <source>
        <dbReference type="EMBL" id="MCI64982.1"/>
    </source>
</evidence>
<proteinExistence type="predicted"/>
<feature type="non-terminal residue" evidence="1">
    <location>
        <position position="1"/>
    </location>
</feature>
<dbReference type="AlphaFoldDB" id="A0A392TV70"/>
<protein>
    <submittedName>
        <fullName evidence="1">Uncharacterized protein</fullName>
    </submittedName>
</protein>